<dbReference type="RefSeq" id="WP_062545534.1">
    <property type="nucleotide sequence ID" value="NZ_CP012643.1"/>
</dbReference>
<proteinExistence type="predicted"/>
<keyword evidence="1" id="KW-1133">Transmembrane helix</keyword>
<organism evidence="2 3">
    <name type="scientific">Rufibacter tibetensis</name>
    <dbReference type="NCBI Taxonomy" id="512763"/>
    <lineage>
        <taxon>Bacteria</taxon>
        <taxon>Pseudomonadati</taxon>
        <taxon>Bacteroidota</taxon>
        <taxon>Cytophagia</taxon>
        <taxon>Cytophagales</taxon>
        <taxon>Hymenobacteraceae</taxon>
        <taxon>Rufibacter</taxon>
    </lineage>
</organism>
<feature type="transmembrane region" description="Helical" evidence="1">
    <location>
        <begin position="70"/>
        <end position="91"/>
    </location>
</feature>
<evidence type="ECO:0000313" key="3">
    <source>
        <dbReference type="Proteomes" id="UP000061382"/>
    </source>
</evidence>
<evidence type="ECO:0000313" key="2">
    <source>
        <dbReference type="EMBL" id="ALJ00912.1"/>
    </source>
</evidence>
<keyword evidence="1" id="KW-0472">Membrane</keyword>
<feature type="transmembrane region" description="Helical" evidence="1">
    <location>
        <begin position="161"/>
        <end position="178"/>
    </location>
</feature>
<evidence type="ECO:0000256" key="1">
    <source>
        <dbReference type="SAM" id="Phobius"/>
    </source>
</evidence>
<dbReference type="Proteomes" id="UP000061382">
    <property type="component" value="Chromosome"/>
</dbReference>
<dbReference type="KEGG" id="rti:DC20_20365"/>
<keyword evidence="1" id="KW-0812">Transmembrane</keyword>
<dbReference type="OrthoDB" id="1120881at2"/>
<name>A0A0P0D1H6_9BACT</name>
<dbReference type="EMBL" id="CP012643">
    <property type="protein sequence ID" value="ALJ00912.1"/>
    <property type="molecule type" value="Genomic_DNA"/>
</dbReference>
<reference evidence="2 3" key="1">
    <citation type="submission" date="2015-08" db="EMBL/GenBank/DDBJ databases">
        <title>Complete genome sequence of Rufibacter tibetensis strain 1351t, a radiation-resistant bacterium from tibet plateau.</title>
        <authorList>
            <person name="Dai J."/>
        </authorList>
    </citation>
    <scope>NUCLEOTIDE SEQUENCE [LARGE SCALE GENOMIC DNA]</scope>
    <source>
        <strain evidence="2 3">1351</strain>
    </source>
</reference>
<dbReference type="AlphaFoldDB" id="A0A0P0D1H6"/>
<feature type="transmembrane region" description="Helical" evidence="1">
    <location>
        <begin position="24"/>
        <end position="50"/>
    </location>
</feature>
<dbReference type="PATRIC" id="fig|512763.3.peg.4469"/>
<sequence length="207" mass="23184">MNPQQDQLEALHEIRNIMDRSSRFISLSGLSGVCAGLSALLGAAVVKWYFSQHNINYYYDLGSYLTNEDIQFLLTVAAGVLVLGFCTATYFTVRNARKKNQRIWDNQSKRLVLNLAIPLATGGAFCAVLIYHNILYLVAPAMLVFYGLTLLNGSKYTLSDIRYLGIFEIILGLIASIFVAYGLILWTVGFGILHVVYGALVYFKYER</sequence>
<feature type="transmembrane region" description="Helical" evidence="1">
    <location>
        <begin position="111"/>
        <end position="131"/>
    </location>
</feature>
<accession>A0A0P0D1H6</accession>
<gene>
    <name evidence="2" type="ORF">DC20_20365</name>
</gene>
<dbReference type="STRING" id="512763.DC20_20365"/>
<feature type="transmembrane region" description="Helical" evidence="1">
    <location>
        <begin position="137"/>
        <end position="154"/>
    </location>
</feature>
<keyword evidence="3" id="KW-1185">Reference proteome</keyword>
<feature type="transmembrane region" description="Helical" evidence="1">
    <location>
        <begin position="184"/>
        <end position="203"/>
    </location>
</feature>
<protein>
    <submittedName>
        <fullName evidence="2">Uncharacterized protein</fullName>
    </submittedName>
</protein>